<evidence type="ECO:0000313" key="1">
    <source>
        <dbReference type="EMBL" id="KAJ8668041.1"/>
    </source>
</evidence>
<sequence>MLQIREVICGSEVTQLCEFYCACERSGFIVTEERLSEGAFLLIVDRLSSYCMRNISWFCEGKLDKKTSCRQCFRRENYSENDQVIVIISLHETVQPEDKVVCCDFCGDILVTVRPVILCPDCMDRICSRYSEELGHRPIDGHGDFGYLSYLENLLDQQKSMIEELERQFESHERMINEQSTINNQCEERSENHIDEIKNLTDKLREVVTELHKTLRELDLDFERLGKRIDELELVLENESTKENPRGSEEANN</sequence>
<dbReference type="Proteomes" id="UP001239111">
    <property type="component" value="Chromosome 4"/>
</dbReference>
<protein>
    <submittedName>
        <fullName evidence="1">Uncharacterized protein</fullName>
    </submittedName>
</protein>
<keyword evidence="2" id="KW-1185">Reference proteome</keyword>
<name>A0ACC2NAU8_9HYME</name>
<reference evidence="1" key="1">
    <citation type="submission" date="2023-04" db="EMBL/GenBank/DDBJ databases">
        <title>A chromosome-level genome assembly of the parasitoid wasp Eretmocerus hayati.</title>
        <authorList>
            <person name="Zhong Y."/>
            <person name="Liu S."/>
            <person name="Liu Y."/>
        </authorList>
    </citation>
    <scope>NUCLEOTIDE SEQUENCE</scope>
    <source>
        <strain evidence="1">ZJU_SS_LIU_2023</strain>
    </source>
</reference>
<organism evidence="1 2">
    <name type="scientific">Eretmocerus hayati</name>
    <dbReference type="NCBI Taxonomy" id="131215"/>
    <lineage>
        <taxon>Eukaryota</taxon>
        <taxon>Metazoa</taxon>
        <taxon>Ecdysozoa</taxon>
        <taxon>Arthropoda</taxon>
        <taxon>Hexapoda</taxon>
        <taxon>Insecta</taxon>
        <taxon>Pterygota</taxon>
        <taxon>Neoptera</taxon>
        <taxon>Endopterygota</taxon>
        <taxon>Hymenoptera</taxon>
        <taxon>Apocrita</taxon>
        <taxon>Proctotrupomorpha</taxon>
        <taxon>Chalcidoidea</taxon>
        <taxon>Aphelinidae</taxon>
        <taxon>Aphelininae</taxon>
        <taxon>Eretmocerus</taxon>
    </lineage>
</organism>
<dbReference type="EMBL" id="CM056744">
    <property type="protein sequence ID" value="KAJ8668041.1"/>
    <property type="molecule type" value="Genomic_DNA"/>
</dbReference>
<gene>
    <name evidence="1" type="ORF">QAD02_009704</name>
</gene>
<evidence type="ECO:0000313" key="2">
    <source>
        <dbReference type="Proteomes" id="UP001239111"/>
    </source>
</evidence>
<proteinExistence type="predicted"/>
<comment type="caution">
    <text evidence="1">The sequence shown here is derived from an EMBL/GenBank/DDBJ whole genome shotgun (WGS) entry which is preliminary data.</text>
</comment>
<accession>A0ACC2NAU8</accession>